<dbReference type="Proteomes" id="UP001149074">
    <property type="component" value="Unassembled WGS sequence"/>
</dbReference>
<comment type="caution">
    <text evidence="2">The sequence shown here is derived from an EMBL/GenBank/DDBJ whole genome shotgun (WGS) entry which is preliminary data.</text>
</comment>
<proteinExistence type="predicted"/>
<sequence>MAKVIFTAWKDKSQLLDVRNEFYPLPSYEGPDLRSHACATVEAWKLRGNVPHHVEATALLTDAILHDDAQQNSIFSIRATYSAAFCRFVTGLVDSKIHGQRKTMFQRAVDLGLPASFVELRHEATHREPPSLVVLRKASQRSLEWLWDNYWAGIEELGDAPAIEYDDTAAIGSAVRDTLRKFAKWSEPAPKKRKRDQGESVAIQLVSICHASSEGLKLLPALLLDESNLIDSDRKLGDSLKETFDKYDPVLLKMTENSPSFLTYLTEELVDRLAFRPENDSPRDASAEALSLWLSHLSTTSTWKTYQPFFPRSYVLCACDQNSNNWTKALSNELRKKGDVVSVAPSAQNGSSKKRALLKGSKDASPGKMEKLRAHGWGPVERWDSRPLGVAPTK</sequence>
<evidence type="ECO:0000313" key="3">
    <source>
        <dbReference type="Proteomes" id="UP001149074"/>
    </source>
</evidence>
<feature type="region of interest" description="Disordered" evidence="1">
    <location>
        <begin position="343"/>
        <end position="394"/>
    </location>
</feature>
<dbReference type="GeneID" id="81357061"/>
<dbReference type="PANTHER" id="PTHR15002">
    <property type="entry name" value="RIBOSOMAL BIOGENESIS PROTEIN LAS1L"/>
    <property type="match status" value="1"/>
</dbReference>
<dbReference type="OrthoDB" id="515692at2759"/>
<dbReference type="GO" id="GO:0090730">
    <property type="term" value="C:Las1 complex"/>
    <property type="evidence" value="ECO:0007669"/>
    <property type="project" value="InterPro"/>
</dbReference>
<reference evidence="2" key="1">
    <citation type="submission" date="2022-11" db="EMBL/GenBank/DDBJ databases">
        <authorList>
            <person name="Petersen C."/>
        </authorList>
    </citation>
    <scope>NUCLEOTIDE SEQUENCE</scope>
    <source>
        <strain evidence="2">IBT 30761</strain>
    </source>
</reference>
<dbReference type="PANTHER" id="PTHR15002:SF0">
    <property type="entry name" value="RIBOSOMAL BIOGENESIS PROTEIN LAS1L"/>
    <property type="match status" value="1"/>
</dbReference>
<evidence type="ECO:0000313" key="2">
    <source>
        <dbReference type="EMBL" id="KAJ5098587.1"/>
    </source>
</evidence>
<name>A0A9W9FER6_9EURO</name>
<accession>A0A9W9FER6</accession>
<organism evidence="2 3">
    <name type="scientific">Penicillium argentinense</name>
    <dbReference type="NCBI Taxonomy" id="1131581"/>
    <lineage>
        <taxon>Eukaryota</taxon>
        <taxon>Fungi</taxon>
        <taxon>Dikarya</taxon>
        <taxon>Ascomycota</taxon>
        <taxon>Pezizomycotina</taxon>
        <taxon>Eurotiomycetes</taxon>
        <taxon>Eurotiomycetidae</taxon>
        <taxon>Eurotiales</taxon>
        <taxon>Aspergillaceae</taxon>
        <taxon>Penicillium</taxon>
    </lineage>
</organism>
<dbReference type="RefSeq" id="XP_056474241.1">
    <property type="nucleotide sequence ID" value="XM_056618082.1"/>
</dbReference>
<keyword evidence="3" id="KW-1185">Reference proteome</keyword>
<reference evidence="2" key="2">
    <citation type="journal article" date="2023" name="IMA Fungus">
        <title>Comparative genomic study of the Penicillium genus elucidates a diverse pangenome and 15 lateral gene transfer events.</title>
        <authorList>
            <person name="Petersen C."/>
            <person name="Sorensen T."/>
            <person name="Nielsen M.R."/>
            <person name="Sondergaard T.E."/>
            <person name="Sorensen J.L."/>
            <person name="Fitzpatrick D.A."/>
            <person name="Frisvad J.C."/>
            <person name="Nielsen K.L."/>
        </authorList>
    </citation>
    <scope>NUCLEOTIDE SEQUENCE</scope>
    <source>
        <strain evidence="2">IBT 30761</strain>
    </source>
</reference>
<dbReference type="GO" id="GO:0000470">
    <property type="term" value="P:maturation of LSU-rRNA"/>
    <property type="evidence" value="ECO:0007669"/>
    <property type="project" value="TreeGrafter"/>
</dbReference>
<dbReference type="EMBL" id="JAPQKI010000005">
    <property type="protein sequence ID" value="KAJ5098587.1"/>
    <property type="molecule type" value="Genomic_DNA"/>
</dbReference>
<dbReference type="GO" id="GO:0000460">
    <property type="term" value="P:maturation of 5.8S rRNA"/>
    <property type="evidence" value="ECO:0007669"/>
    <property type="project" value="TreeGrafter"/>
</dbReference>
<dbReference type="InterPro" id="IPR007174">
    <property type="entry name" value="Las1"/>
</dbReference>
<protein>
    <recommendedName>
        <fullName evidence="4">Cell morphogenesis protein Las1</fullName>
    </recommendedName>
</protein>
<evidence type="ECO:0008006" key="4">
    <source>
        <dbReference type="Google" id="ProtNLM"/>
    </source>
</evidence>
<dbReference type="Pfam" id="PF04031">
    <property type="entry name" value="Las1"/>
    <property type="match status" value="1"/>
</dbReference>
<dbReference type="GO" id="GO:0004519">
    <property type="term" value="F:endonuclease activity"/>
    <property type="evidence" value="ECO:0007669"/>
    <property type="project" value="InterPro"/>
</dbReference>
<dbReference type="AlphaFoldDB" id="A0A9W9FER6"/>
<dbReference type="GO" id="GO:0030687">
    <property type="term" value="C:preribosome, large subunit precursor"/>
    <property type="evidence" value="ECO:0007669"/>
    <property type="project" value="TreeGrafter"/>
</dbReference>
<evidence type="ECO:0000256" key="1">
    <source>
        <dbReference type="SAM" id="MobiDB-lite"/>
    </source>
</evidence>
<gene>
    <name evidence="2" type="ORF">N7532_005588</name>
</gene>